<evidence type="ECO:0000313" key="2">
    <source>
        <dbReference type="Proteomes" id="UP000555407"/>
    </source>
</evidence>
<accession>A0A7X6A6C8</accession>
<protein>
    <submittedName>
        <fullName evidence="1">Uncharacterized protein</fullName>
    </submittedName>
</protein>
<proteinExistence type="predicted"/>
<evidence type="ECO:0000313" key="1">
    <source>
        <dbReference type="EMBL" id="NIK62209.1"/>
    </source>
</evidence>
<dbReference type="EMBL" id="JAASRO010000001">
    <property type="protein sequence ID" value="NIK62209.1"/>
    <property type="molecule type" value="Genomic_DNA"/>
</dbReference>
<dbReference type="AlphaFoldDB" id="A0A7X6A6C8"/>
<keyword evidence="2" id="KW-1185">Reference proteome</keyword>
<dbReference type="Proteomes" id="UP000555407">
    <property type="component" value="Unassembled WGS sequence"/>
</dbReference>
<reference evidence="1 2" key="1">
    <citation type="submission" date="2020-03" db="EMBL/GenBank/DDBJ databases">
        <title>Sequencing the genomes of 1000 actinobacteria strains.</title>
        <authorList>
            <person name="Klenk H.-P."/>
        </authorList>
    </citation>
    <scope>NUCLEOTIDE SEQUENCE [LARGE SCALE GENOMIC DNA]</scope>
    <source>
        <strain evidence="1 2">DSM 45490</strain>
    </source>
</reference>
<gene>
    <name evidence="1" type="ORF">BJY22_007926</name>
</gene>
<comment type="caution">
    <text evidence="1">The sequence shown here is derived from an EMBL/GenBank/DDBJ whole genome shotgun (WGS) entry which is preliminary data.</text>
</comment>
<dbReference type="RefSeq" id="WP_167217207.1">
    <property type="nucleotide sequence ID" value="NZ_JAASRO010000001.1"/>
</dbReference>
<organism evidence="1 2">
    <name type="scientific">Kribbella shirazensis</name>
    <dbReference type="NCBI Taxonomy" id="1105143"/>
    <lineage>
        <taxon>Bacteria</taxon>
        <taxon>Bacillati</taxon>
        <taxon>Actinomycetota</taxon>
        <taxon>Actinomycetes</taxon>
        <taxon>Propionibacteriales</taxon>
        <taxon>Kribbellaceae</taxon>
        <taxon>Kribbella</taxon>
    </lineage>
</organism>
<sequence>MGEASREWAAKLDGAWAEIARISADARTFDRLRLNRIADSWDNSVYLFVGAARIRRPWVREAVARDGMAYLDWRTRESEYQHLTPEVVAELAAKFDLVGAEVSELTIERSKGRLECRMSVVVERTEVSYALPDIHLYCAGVEALRFDADDRFGIEFSWQDGVPVISVGGEGVVRASDVTLWVHHKAWAWSPPSLPPASAEPSRWRLGRSALHGAALEAATLLHDALLLTRGVWALTMTHLVPVRAFGRVFAGAGTDILAAGSAVRRDAAFRGLIGQWRAAGGAELAPWFEEPLGHLTPEPPAGPAPQLMLAGFEVHHPTATLLYATPGTPWTLRRVAVERPSRFTVDAVAFEHPRAEADRRGLVRIEAE</sequence>
<name>A0A7X6A6C8_9ACTN</name>